<sequence>MLHIVCTVLDWLGAGLTWITSREDLAAWVQAIGTLIAIAVAIAVPWWQHAKELDNRKVETRLKARSLAIAIYPALAGIRDTLRRVNHNLQQLQGQQISPAQLREAIPALIVVVPSVLNGSVHQIYLLGDEPASAVQALVGRVDRYNLELERIRDRIAANQSPHSAMAINSVSEAIEAFEGMAEEAIAAVAPIHDGKLPT</sequence>
<evidence type="ECO:0000313" key="2">
    <source>
        <dbReference type="EMBL" id="QEX18924.1"/>
    </source>
</evidence>
<organism evidence="2 3">
    <name type="scientific">Hypericibacter terrae</name>
    <dbReference type="NCBI Taxonomy" id="2602015"/>
    <lineage>
        <taxon>Bacteria</taxon>
        <taxon>Pseudomonadati</taxon>
        <taxon>Pseudomonadota</taxon>
        <taxon>Alphaproteobacteria</taxon>
        <taxon>Rhodospirillales</taxon>
        <taxon>Dongiaceae</taxon>
        <taxon>Hypericibacter</taxon>
    </lineage>
</organism>
<dbReference type="Proteomes" id="UP000326202">
    <property type="component" value="Chromosome"/>
</dbReference>
<protein>
    <submittedName>
        <fullName evidence="2">Uncharacterized protein</fullName>
    </submittedName>
</protein>
<gene>
    <name evidence="2" type="ORF">FRZ44_42350</name>
</gene>
<proteinExistence type="predicted"/>
<keyword evidence="3" id="KW-1185">Reference proteome</keyword>
<keyword evidence="1" id="KW-1133">Transmembrane helix</keyword>
<dbReference type="AlphaFoldDB" id="A0A5J6MNI8"/>
<dbReference type="RefSeq" id="WP_151179033.1">
    <property type="nucleotide sequence ID" value="NZ_CP042906.1"/>
</dbReference>
<evidence type="ECO:0000313" key="3">
    <source>
        <dbReference type="Proteomes" id="UP000326202"/>
    </source>
</evidence>
<dbReference type="EMBL" id="CP042906">
    <property type="protein sequence ID" value="QEX18924.1"/>
    <property type="molecule type" value="Genomic_DNA"/>
</dbReference>
<name>A0A5J6MNI8_9PROT</name>
<accession>A0A5J6MNI8</accession>
<dbReference type="OrthoDB" id="9924523at2"/>
<dbReference type="KEGG" id="htq:FRZ44_42350"/>
<keyword evidence="1" id="KW-0472">Membrane</keyword>
<feature type="transmembrane region" description="Helical" evidence="1">
    <location>
        <begin position="25"/>
        <end position="47"/>
    </location>
</feature>
<keyword evidence="1" id="KW-0812">Transmembrane</keyword>
<reference evidence="2 3" key="1">
    <citation type="submission" date="2019-08" db="EMBL/GenBank/DDBJ databases">
        <title>Hyperibacter terrae gen. nov., sp. nov. and Hyperibacter viscosus sp. nov., two new members in the family Rhodospirillaceae isolated from the rhizosphere of Hypericum perforatum.</title>
        <authorList>
            <person name="Noviana Z."/>
        </authorList>
    </citation>
    <scope>NUCLEOTIDE SEQUENCE [LARGE SCALE GENOMIC DNA]</scope>
    <source>
        <strain evidence="2 3">R5913</strain>
    </source>
</reference>
<evidence type="ECO:0000256" key="1">
    <source>
        <dbReference type="SAM" id="Phobius"/>
    </source>
</evidence>